<proteinExistence type="predicted"/>
<dbReference type="Gene3D" id="3.90.1750.20">
    <property type="entry name" value="Putative Large Serine Recombinase, Chain B, Domain 2"/>
    <property type="match status" value="1"/>
</dbReference>
<accession>A0A3E3E9T9</accession>
<feature type="coiled-coil region" evidence="1">
    <location>
        <begin position="441"/>
        <end position="503"/>
    </location>
</feature>
<dbReference type="Gene3D" id="3.40.50.1390">
    <property type="entry name" value="Resolvase, N-terminal catalytic domain"/>
    <property type="match status" value="1"/>
</dbReference>
<dbReference type="Proteomes" id="UP000260721">
    <property type="component" value="Unassembled WGS sequence"/>
</dbReference>
<dbReference type="SMART" id="SM00857">
    <property type="entry name" value="Resolvase"/>
    <property type="match status" value="1"/>
</dbReference>
<dbReference type="InterPro" id="IPR050639">
    <property type="entry name" value="SSR_resolvase"/>
</dbReference>
<feature type="domain" description="Recombinase" evidence="3">
    <location>
        <begin position="189"/>
        <end position="332"/>
    </location>
</feature>
<dbReference type="PROSITE" id="PS51737">
    <property type="entry name" value="RECOMBINASE_DNA_BIND"/>
    <property type="match status" value="1"/>
</dbReference>
<feature type="domain" description="Resolvase/invertase-type recombinase catalytic" evidence="2">
    <location>
        <begin position="27"/>
        <end position="181"/>
    </location>
</feature>
<evidence type="ECO:0000259" key="2">
    <source>
        <dbReference type="PROSITE" id="PS51736"/>
    </source>
</evidence>
<evidence type="ECO:0000256" key="1">
    <source>
        <dbReference type="SAM" id="Coils"/>
    </source>
</evidence>
<dbReference type="Pfam" id="PF07508">
    <property type="entry name" value="Recombinase"/>
    <property type="match status" value="1"/>
</dbReference>
<evidence type="ECO:0000259" key="3">
    <source>
        <dbReference type="PROSITE" id="PS51737"/>
    </source>
</evidence>
<organism evidence="4 5">
    <name type="scientific">Faecalicoccus pleomorphus</name>
    <dbReference type="NCBI Taxonomy" id="1323"/>
    <lineage>
        <taxon>Bacteria</taxon>
        <taxon>Bacillati</taxon>
        <taxon>Bacillota</taxon>
        <taxon>Erysipelotrichia</taxon>
        <taxon>Erysipelotrichales</taxon>
        <taxon>Erysipelotrichaceae</taxon>
        <taxon>Faecalicoccus</taxon>
    </lineage>
</organism>
<dbReference type="PROSITE" id="PS51736">
    <property type="entry name" value="RECOMBINASES_3"/>
    <property type="match status" value="1"/>
</dbReference>
<dbReference type="GO" id="GO:0000150">
    <property type="term" value="F:DNA strand exchange activity"/>
    <property type="evidence" value="ECO:0007669"/>
    <property type="project" value="InterPro"/>
</dbReference>
<dbReference type="Pfam" id="PF00239">
    <property type="entry name" value="Resolvase"/>
    <property type="match status" value="1"/>
</dbReference>
<protein>
    <recommendedName>
        <fullName evidence="6">Recombinase</fullName>
    </recommendedName>
</protein>
<dbReference type="PANTHER" id="PTHR30461">
    <property type="entry name" value="DNA-INVERTASE FROM LAMBDOID PROPHAGE"/>
    <property type="match status" value="1"/>
</dbReference>
<name>A0A3E3E9T9_9FIRM</name>
<dbReference type="GO" id="GO:0003677">
    <property type="term" value="F:DNA binding"/>
    <property type="evidence" value="ECO:0007669"/>
    <property type="project" value="InterPro"/>
</dbReference>
<keyword evidence="1" id="KW-0175">Coiled coil</keyword>
<sequence>MARKKRQYLQPEQAQEPVSAMLPSVWETAIYARLSVENSKKNDDGDSIEGQIEICRDYVSEHPYLHLADTYVDNGWTGTNTDRPEFQRLLSDIREGKIKALVIKDFSRFSRDYIEAGNLLENIFPAMGVRFISVVDRYDSFETDGSASSLLIPLKNLINSFYSRDQSKKVSLAVHAKQLAGEHIPSMIPYGYRKSTTQEYRFEPDPETAPIVRRIYAQFLSGIGARPIMRQLNEEGIPSPGRLRYLRGQTKRACYSDCLWTQQVIKQILMNPTYMGDLVFGRMPTALYLGQPDYHYEPDESKWRILPDMHEALVSRGDFYQVREILEAGRRENEAKLEASRNYREKHPQIFKSGIVRCGHCGSNLGYSRHGEKKEGRYNCRNKQYGRCDVAVGISEKKLAPIVWNAIQIQFALFADFEEVAGRLKDSGIQTKRQIELQQEMLEVSNQLSGYQNKREQLYNDYVDGILSAGDYIELKTRFDTAYQEQSSRLNQLSVELARLNRMLSDENKWLVNIRNIRKARKLTPEIAEAMIDHINVYKTGYAQHRLEIIFRFQEERDALEAAYYELEGGEAR</sequence>
<evidence type="ECO:0000313" key="4">
    <source>
        <dbReference type="EMBL" id="RGD78381.1"/>
    </source>
</evidence>
<dbReference type="PANTHER" id="PTHR30461:SF23">
    <property type="entry name" value="DNA RECOMBINASE-RELATED"/>
    <property type="match status" value="1"/>
</dbReference>
<dbReference type="InterPro" id="IPR006119">
    <property type="entry name" value="Resolv_N"/>
</dbReference>
<reference evidence="4 5" key="1">
    <citation type="submission" date="2018-08" db="EMBL/GenBank/DDBJ databases">
        <title>A genome reference for cultivated species of the human gut microbiota.</title>
        <authorList>
            <person name="Zou Y."/>
            <person name="Xue W."/>
            <person name="Luo G."/>
        </authorList>
    </citation>
    <scope>NUCLEOTIDE SEQUENCE [LARGE SCALE GENOMIC DNA]</scope>
    <source>
        <strain evidence="4 5">TF08-11</strain>
    </source>
</reference>
<dbReference type="EMBL" id="QUSK01000001">
    <property type="protein sequence ID" value="RGD78381.1"/>
    <property type="molecule type" value="Genomic_DNA"/>
</dbReference>
<dbReference type="RefSeq" id="WP_117445238.1">
    <property type="nucleotide sequence ID" value="NZ_QUSK01000001.1"/>
</dbReference>
<evidence type="ECO:0000313" key="5">
    <source>
        <dbReference type="Proteomes" id="UP000260721"/>
    </source>
</evidence>
<dbReference type="AlphaFoldDB" id="A0A3E3E9T9"/>
<dbReference type="SUPFAM" id="SSF53041">
    <property type="entry name" value="Resolvase-like"/>
    <property type="match status" value="1"/>
</dbReference>
<dbReference type="InterPro" id="IPR036162">
    <property type="entry name" value="Resolvase-like_N_sf"/>
</dbReference>
<dbReference type="Pfam" id="PF13408">
    <property type="entry name" value="Zn_ribbon_recom"/>
    <property type="match status" value="1"/>
</dbReference>
<comment type="caution">
    <text evidence="4">The sequence shown here is derived from an EMBL/GenBank/DDBJ whole genome shotgun (WGS) entry which is preliminary data.</text>
</comment>
<gene>
    <name evidence="4" type="ORF">DXC78_00680</name>
</gene>
<dbReference type="InterPro" id="IPR011109">
    <property type="entry name" value="DNA_bind_recombinase_dom"/>
</dbReference>
<evidence type="ECO:0008006" key="6">
    <source>
        <dbReference type="Google" id="ProtNLM"/>
    </source>
</evidence>
<dbReference type="InterPro" id="IPR025827">
    <property type="entry name" value="Zn_ribbon_recom_dom"/>
</dbReference>
<dbReference type="InterPro" id="IPR038109">
    <property type="entry name" value="DNA_bind_recomb_sf"/>
</dbReference>